<keyword evidence="5" id="KW-0812">Transmembrane</keyword>
<dbReference type="SMART" id="SM00220">
    <property type="entry name" value="S_TKc"/>
    <property type="match status" value="1"/>
</dbReference>
<dbReference type="InterPro" id="IPR000719">
    <property type="entry name" value="Prot_kinase_dom"/>
</dbReference>
<evidence type="ECO:0000313" key="8">
    <source>
        <dbReference type="Proteomes" id="UP001596379"/>
    </source>
</evidence>
<keyword evidence="8" id="KW-1185">Reference proteome</keyword>
<dbReference type="Pfam" id="PF00069">
    <property type="entry name" value="Pkinase"/>
    <property type="match status" value="1"/>
</dbReference>
<dbReference type="PROSITE" id="PS00108">
    <property type="entry name" value="PROTEIN_KINASE_ST"/>
    <property type="match status" value="1"/>
</dbReference>
<dbReference type="GO" id="GO:0004674">
    <property type="term" value="F:protein serine/threonine kinase activity"/>
    <property type="evidence" value="ECO:0007669"/>
    <property type="project" value="UniProtKB-KW"/>
</dbReference>
<keyword evidence="3 7" id="KW-0418">Kinase</keyword>
<dbReference type="PROSITE" id="PS50011">
    <property type="entry name" value="PROTEIN_KINASE_DOM"/>
    <property type="match status" value="1"/>
</dbReference>
<dbReference type="InterPro" id="IPR008271">
    <property type="entry name" value="Ser/Thr_kinase_AS"/>
</dbReference>
<keyword evidence="4" id="KW-0067">ATP-binding</keyword>
<comment type="caution">
    <text evidence="7">The sequence shown here is derived from an EMBL/GenBank/DDBJ whole genome shotgun (WGS) entry which is preliminary data.</text>
</comment>
<evidence type="ECO:0000256" key="1">
    <source>
        <dbReference type="ARBA" id="ARBA00022679"/>
    </source>
</evidence>
<name>A0ABW2J9L2_9BURK</name>
<dbReference type="RefSeq" id="WP_382236229.1">
    <property type="nucleotide sequence ID" value="NZ_JBHTCC010000004.1"/>
</dbReference>
<proteinExistence type="predicted"/>
<accession>A0ABW2J9L2</accession>
<reference evidence="8" key="1">
    <citation type="journal article" date="2019" name="Int. J. Syst. Evol. Microbiol.">
        <title>The Global Catalogue of Microorganisms (GCM) 10K type strain sequencing project: providing services to taxonomists for standard genome sequencing and annotation.</title>
        <authorList>
            <consortium name="The Broad Institute Genomics Platform"/>
            <consortium name="The Broad Institute Genome Sequencing Center for Infectious Disease"/>
            <person name="Wu L."/>
            <person name="Ma J."/>
        </authorList>
    </citation>
    <scope>NUCLEOTIDE SEQUENCE [LARGE SCALE GENOMIC DNA]</scope>
    <source>
        <strain evidence="8">CCUG 36956</strain>
    </source>
</reference>
<dbReference type="Proteomes" id="UP001596379">
    <property type="component" value="Unassembled WGS sequence"/>
</dbReference>
<evidence type="ECO:0000256" key="2">
    <source>
        <dbReference type="ARBA" id="ARBA00022741"/>
    </source>
</evidence>
<keyword evidence="2" id="KW-0547">Nucleotide-binding</keyword>
<dbReference type="PANTHER" id="PTHR43289">
    <property type="entry name" value="MITOGEN-ACTIVATED PROTEIN KINASE KINASE KINASE 20-RELATED"/>
    <property type="match status" value="1"/>
</dbReference>
<keyword evidence="5" id="KW-0472">Membrane</keyword>
<dbReference type="Gene3D" id="1.10.510.10">
    <property type="entry name" value="Transferase(Phosphotransferase) domain 1"/>
    <property type="match status" value="1"/>
</dbReference>
<evidence type="ECO:0000313" key="7">
    <source>
        <dbReference type="EMBL" id="MFC7299773.1"/>
    </source>
</evidence>
<feature type="domain" description="Protein kinase" evidence="6">
    <location>
        <begin position="21"/>
        <end position="293"/>
    </location>
</feature>
<dbReference type="EMBL" id="JBHTCC010000004">
    <property type="protein sequence ID" value="MFC7299773.1"/>
    <property type="molecule type" value="Genomic_DNA"/>
</dbReference>
<keyword evidence="5" id="KW-1133">Transmembrane helix</keyword>
<gene>
    <name evidence="7" type="ORF">ACFQO0_15130</name>
</gene>
<dbReference type="InterPro" id="IPR011009">
    <property type="entry name" value="Kinase-like_dom_sf"/>
</dbReference>
<keyword evidence="7" id="KW-0723">Serine/threonine-protein kinase</keyword>
<dbReference type="PANTHER" id="PTHR43289:SF6">
    <property type="entry name" value="SERINE_THREONINE-PROTEIN KINASE NEKL-3"/>
    <property type="match status" value="1"/>
</dbReference>
<dbReference type="SUPFAM" id="SSF56112">
    <property type="entry name" value="Protein kinase-like (PK-like)"/>
    <property type="match status" value="1"/>
</dbReference>
<dbReference type="Gene3D" id="3.30.200.20">
    <property type="entry name" value="Phosphorylase Kinase, domain 1"/>
    <property type="match status" value="1"/>
</dbReference>
<evidence type="ECO:0000256" key="5">
    <source>
        <dbReference type="SAM" id="Phobius"/>
    </source>
</evidence>
<keyword evidence="1" id="KW-0808">Transferase</keyword>
<evidence type="ECO:0000256" key="4">
    <source>
        <dbReference type="ARBA" id="ARBA00022840"/>
    </source>
</evidence>
<protein>
    <submittedName>
        <fullName evidence="7">Serine/threonine protein kinase</fullName>
    </submittedName>
</protein>
<sequence length="345" mass="38676">MTFTATLPPAAPAKLLRIGRFVVKHELGRGSIGVVYLGHDPIIDRAIAIKTLRSRLSPVERKQHEQQFINEARAAGRLAHSNIVTIYEASSEGDSTYIAMEYLQGRELSKLLDAGHRFTPDDVASISWKIADALDHAHTHGVVHRDIKPANIFLVADHQPKIVDFGIARTPNRISDLPQKQDEPHTLFQDNIIGTPNYMSPEQALGLSADARTDIYSLGAVMYEMLTFRKPFQNDDTHKLLHNIAFKAAPEPHMVESSVPLALSKIVVKAMHKKADKRYQNAEEMALDIKRYLTRSRRENERTIKAVGEIAQPANAPDFHPSRLFWPVCGVIIAGLVSAYTLWFR</sequence>
<evidence type="ECO:0000256" key="3">
    <source>
        <dbReference type="ARBA" id="ARBA00022777"/>
    </source>
</evidence>
<evidence type="ECO:0000259" key="6">
    <source>
        <dbReference type="PROSITE" id="PS50011"/>
    </source>
</evidence>
<dbReference type="CDD" id="cd14014">
    <property type="entry name" value="STKc_PknB_like"/>
    <property type="match status" value="1"/>
</dbReference>
<organism evidence="7 8">
    <name type="scientific">Herminiimonas aquatilis</name>
    <dbReference type="NCBI Taxonomy" id="345342"/>
    <lineage>
        <taxon>Bacteria</taxon>
        <taxon>Pseudomonadati</taxon>
        <taxon>Pseudomonadota</taxon>
        <taxon>Betaproteobacteria</taxon>
        <taxon>Burkholderiales</taxon>
        <taxon>Oxalobacteraceae</taxon>
        <taxon>Herminiimonas</taxon>
    </lineage>
</organism>
<feature type="transmembrane region" description="Helical" evidence="5">
    <location>
        <begin position="324"/>
        <end position="344"/>
    </location>
</feature>